<comment type="caution">
    <text evidence="1">The sequence shown here is derived from an EMBL/GenBank/DDBJ whole genome shotgun (WGS) entry which is preliminary data.</text>
</comment>
<gene>
    <name evidence="1" type="ORF">JFL43_13100</name>
</gene>
<reference evidence="1 2" key="1">
    <citation type="submission" date="2020-12" db="EMBL/GenBank/DDBJ databases">
        <title>YIM B01967 draft genome.</title>
        <authorList>
            <person name="Yan X."/>
        </authorList>
    </citation>
    <scope>NUCLEOTIDE SEQUENCE [LARGE SCALE GENOMIC DNA]</scope>
    <source>
        <strain evidence="1 2">YIM B01967</strain>
    </source>
</reference>
<dbReference type="EMBL" id="JAEOAH010000018">
    <property type="protein sequence ID" value="MBK3495775.1"/>
    <property type="molecule type" value="Genomic_DNA"/>
</dbReference>
<name>A0ABS1H8P6_9BACL</name>
<dbReference type="RefSeq" id="WP_200749382.1">
    <property type="nucleotide sequence ID" value="NZ_JAEOAH010000018.1"/>
</dbReference>
<sequence>MNLGQPQIGMGLLKISVCTPFLWNIEKTCAQLNLFGRCSVNNNMNGGASVG</sequence>
<keyword evidence="2" id="KW-1185">Reference proteome</keyword>
<accession>A0ABS1H8P6</accession>
<proteinExistence type="predicted"/>
<protein>
    <submittedName>
        <fullName evidence="1">Uncharacterized protein</fullName>
    </submittedName>
</protein>
<evidence type="ECO:0000313" key="2">
    <source>
        <dbReference type="Proteomes" id="UP000618943"/>
    </source>
</evidence>
<organism evidence="1 2">
    <name type="scientific">Viridibacillus soli</name>
    <dbReference type="NCBI Taxonomy" id="2798301"/>
    <lineage>
        <taxon>Bacteria</taxon>
        <taxon>Bacillati</taxon>
        <taxon>Bacillota</taxon>
        <taxon>Bacilli</taxon>
        <taxon>Bacillales</taxon>
        <taxon>Caryophanaceae</taxon>
        <taxon>Viridibacillus</taxon>
    </lineage>
</organism>
<evidence type="ECO:0000313" key="1">
    <source>
        <dbReference type="EMBL" id="MBK3495775.1"/>
    </source>
</evidence>
<dbReference type="Proteomes" id="UP000618943">
    <property type="component" value="Unassembled WGS sequence"/>
</dbReference>